<dbReference type="KEGG" id="ssan:NX02_07270"/>
<keyword evidence="3" id="KW-1185">Reference proteome</keyword>
<gene>
    <name evidence="2" type="ORF">NX02_07270</name>
</gene>
<sequence length="160" mass="17367">MKGRTITALFAAAMLAGIPQAHAHDDGITAPTPEGGLSWDVLESSHAVEWHDAATQRTYLKPQFSAEAAAFDNRSVTVAGFMMPTEEGKAEQSRFILFQYQPDCLFHMAMGPTHFIDVRTSAPVRVTDGPLVLKGTLRLVKADRGGIFYRLDDTSLATGS</sequence>
<evidence type="ECO:0000313" key="2">
    <source>
        <dbReference type="EMBL" id="AHE53180.1"/>
    </source>
</evidence>
<protein>
    <recommendedName>
        <fullName evidence="4">DUF3299 domain-containing protein</fullName>
    </recommendedName>
</protein>
<dbReference type="EMBL" id="CP006644">
    <property type="protein sequence ID" value="AHE53180.1"/>
    <property type="molecule type" value="Genomic_DNA"/>
</dbReference>
<dbReference type="STRING" id="1123269.NX02_07270"/>
<dbReference type="eggNOG" id="COG3495">
    <property type="taxonomic scope" value="Bacteria"/>
</dbReference>
<dbReference type="AlphaFoldDB" id="W0ABX2"/>
<keyword evidence="1" id="KW-0732">Signal</keyword>
<dbReference type="HOGENOM" id="CLU_117100_2_0_5"/>
<dbReference type="Proteomes" id="UP000018851">
    <property type="component" value="Chromosome"/>
</dbReference>
<feature type="chain" id="PRO_5004785056" description="DUF3299 domain-containing protein" evidence="1">
    <location>
        <begin position="24"/>
        <end position="160"/>
    </location>
</feature>
<name>W0ABX2_9SPHN</name>
<evidence type="ECO:0000313" key="3">
    <source>
        <dbReference type="Proteomes" id="UP000018851"/>
    </source>
</evidence>
<proteinExistence type="predicted"/>
<feature type="signal peptide" evidence="1">
    <location>
        <begin position="1"/>
        <end position="23"/>
    </location>
</feature>
<evidence type="ECO:0008006" key="4">
    <source>
        <dbReference type="Google" id="ProtNLM"/>
    </source>
</evidence>
<evidence type="ECO:0000256" key="1">
    <source>
        <dbReference type="SAM" id="SignalP"/>
    </source>
</evidence>
<organism evidence="2 3">
    <name type="scientific">Sphingomonas sanxanigenens DSM 19645 = NX02</name>
    <dbReference type="NCBI Taxonomy" id="1123269"/>
    <lineage>
        <taxon>Bacteria</taxon>
        <taxon>Pseudomonadati</taxon>
        <taxon>Pseudomonadota</taxon>
        <taxon>Alphaproteobacteria</taxon>
        <taxon>Sphingomonadales</taxon>
        <taxon>Sphingomonadaceae</taxon>
        <taxon>Sphingomonas</taxon>
    </lineage>
</organism>
<dbReference type="OrthoDB" id="7209822at2"/>
<accession>W0ABX2</accession>
<dbReference type="PATRIC" id="fig|1123269.5.peg.1410"/>
<dbReference type="RefSeq" id="WP_025291448.1">
    <property type="nucleotide sequence ID" value="NZ_CP006644.1"/>
</dbReference>
<dbReference type="Gene3D" id="2.40.50.870">
    <property type="entry name" value="Protein of unknown function (DUF3299)"/>
    <property type="match status" value="1"/>
</dbReference>
<reference evidence="2 3" key="1">
    <citation type="submission" date="2013-07" db="EMBL/GenBank/DDBJ databases">
        <title>Completed genome of Sphingomonas sanxanigenens NX02.</title>
        <authorList>
            <person name="Ma T."/>
            <person name="Huang H."/>
            <person name="Wu M."/>
            <person name="Li X."/>
            <person name="Li G."/>
        </authorList>
    </citation>
    <scope>NUCLEOTIDE SEQUENCE [LARGE SCALE GENOMIC DNA]</scope>
    <source>
        <strain evidence="2 3">NX02</strain>
    </source>
</reference>